<reference evidence="1" key="1">
    <citation type="journal article" date="2015" name="Nature">
        <title>Complex archaea that bridge the gap between prokaryotes and eukaryotes.</title>
        <authorList>
            <person name="Spang A."/>
            <person name="Saw J.H."/>
            <person name="Jorgensen S.L."/>
            <person name="Zaremba-Niedzwiedzka K."/>
            <person name="Martijn J."/>
            <person name="Lind A.E."/>
            <person name="van Eijk R."/>
            <person name="Schleper C."/>
            <person name="Guy L."/>
            <person name="Ettema T.J."/>
        </authorList>
    </citation>
    <scope>NUCLEOTIDE SEQUENCE</scope>
</reference>
<dbReference type="AlphaFoldDB" id="A0A0F9IMS1"/>
<gene>
    <name evidence="1" type="ORF">LCGC14_1858060</name>
</gene>
<organism evidence="1">
    <name type="scientific">marine sediment metagenome</name>
    <dbReference type="NCBI Taxonomy" id="412755"/>
    <lineage>
        <taxon>unclassified sequences</taxon>
        <taxon>metagenomes</taxon>
        <taxon>ecological metagenomes</taxon>
    </lineage>
</organism>
<evidence type="ECO:0000313" key="1">
    <source>
        <dbReference type="EMBL" id="KKL95100.1"/>
    </source>
</evidence>
<dbReference type="EMBL" id="LAZR01018765">
    <property type="protein sequence ID" value="KKL95100.1"/>
    <property type="molecule type" value="Genomic_DNA"/>
</dbReference>
<name>A0A0F9IMS1_9ZZZZ</name>
<proteinExistence type="predicted"/>
<accession>A0A0F9IMS1</accession>
<protein>
    <submittedName>
        <fullName evidence="1">Uncharacterized protein</fullName>
    </submittedName>
</protein>
<sequence length="85" mass="10051">MKELDGLKITKEVRREPDVQIDIYLVEYGYQVDIKLNQDTGDSPDSGWTTWTECRDFGDSYNIEDLKRELVQLARDMMGKFREDK</sequence>
<comment type="caution">
    <text evidence="1">The sequence shown here is derived from an EMBL/GenBank/DDBJ whole genome shotgun (WGS) entry which is preliminary data.</text>
</comment>